<dbReference type="InterPro" id="IPR005312">
    <property type="entry name" value="DUF1759"/>
</dbReference>
<evidence type="ECO:0000313" key="1">
    <source>
        <dbReference type="EMBL" id="CAK1589733.1"/>
    </source>
</evidence>
<name>A0AAV1L394_9NEOP</name>
<organism evidence="1 2">
    <name type="scientific">Parnassius mnemosyne</name>
    <name type="common">clouded apollo</name>
    <dbReference type="NCBI Taxonomy" id="213953"/>
    <lineage>
        <taxon>Eukaryota</taxon>
        <taxon>Metazoa</taxon>
        <taxon>Ecdysozoa</taxon>
        <taxon>Arthropoda</taxon>
        <taxon>Hexapoda</taxon>
        <taxon>Insecta</taxon>
        <taxon>Pterygota</taxon>
        <taxon>Neoptera</taxon>
        <taxon>Endopterygota</taxon>
        <taxon>Lepidoptera</taxon>
        <taxon>Glossata</taxon>
        <taxon>Ditrysia</taxon>
        <taxon>Papilionoidea</taxon>
        <taxon>Papilionidae</taxon>
        <taxon>Parnassiinae</taxon>
        <taxon>Parnassini</taxon>
        <taxon>Parnassius</taxon>
        <taxon>Driopa</taxon>
    </lineage>
</organism>
<dbReference type="Pfam" id="PF03564">
    <property type="entry name" value="DUF1759"/>
    <property type="match status" value="1"/>
</dbReference>
<proteinExistence type="predicted"/>
<sequence>MAFKSVFNDTVSMFIDVQNVARLRKALRGVARETVRALLFTVSDPYEVIDTLEGRFGKPELLTLSELENMKRMPCMTEDGHNIDSFASKISNTVAAIKSLNQPQYLYSPEIVSRVVEKLSIIFKYKWYEFKSKRTEALELELLSRFLNNMG</sequence>
<reference evidence="1 2" key="1">
    <citation type="submission" date="2023-11" db="EMBL/GenBank/DDBJ databases">
        <authorList>
            <person name="Hedman E."/>
            <person name="Englund M."/>
            <person name="Stromberg M."/>
            <person name="Nyberg Akerstrom W."/>
            <person name="Nylinder S."/>
            <person name="Jareborg N."/>
            <person name="Kallberg Y."/>
            <person name="Kronander E."/>
        </authorList>
    </citation>
    <scope>NUCLEOTIDE SEQUENCE [LARGE SCALE GENOMIC DNA]</scope>
</reference>
<accession>A0AAV1L394</accession>
<dbReference type="AlphaFoldDB" id="A0AAV1L394"/>
<dbReference type="EMBL" id="CAVLGL010000084">
    <property type="protein sequence ID" value="CAK1589733.1"/>
    <property type="molecule type" value="Genomic_DNA"/>
</dbReference>
<keyword evidence="2" id="KW-1185">Reference proteome</keyword>
<protein>
    <submittedName>
        <fullName evidence="1">Uncharacterized protein</fullName>
    </submittedName>
</protein>
<evidence type="ECO:0000313" key="2">
    <source>
        <dbReference type="Proteomes" id="UP001314205"/>
    </source>
</evidence>
<comment type="caution">
    <text evidence="1">The sequence shown here is derived from an EMBL/GenBank/DDBJ whole genome shotgun (WGS) entry which is preliminary data.</text>
</comment>
<dbReference type="Proteomes" id="UP001314205">
    <property type="component" value="Unassembled WGS sequence"/>
</dbReference>
<gene>
    <name evidence="1" type="ORF">PARMNEM_LOCUS10187</name>
</gene>